<proteinExistence type="predicted"/>
<reference evidence="1" key="1">
    <citation type="journal article" date="2023" name="PLoS Negl. Trop. Dis.">
        <title>A genome sequence for Biomphalaria pfeifferi, the major vector snail for the human-infecting parasite Schistosoma mansoni.</title>
        <authorList>
            <person name="Bu L."/>
            <person name="Lu L."/>
            <person name="Laidemitt M.R."/>
            <person name="Zhang S.M."/>
            <person name="Mutuku M."/>
            <person name="Mkoji G."/>
            <person name="Steinauer M."/>
            <person name="Loker E.S."/>
        </authorList>
    </citation>
    <scope>NUCLEOTIDE SEQUENCE</scope>
    <source>
        <strain evidence="1">KasaAsao</strain>
    </source>
</reference>
<keyword evidence="2" id="KW-1185">Reference proteome</keyword>
<comment type="caution">
    <text evidence="1">The sequence shown here is derived from an EMBL/GenBank/DDBJ whole genome shotgun (WGS) entry which is preliminary data.</text>
</comment>
<feature type="non-terminal residue" evidence="1">
    <location>
        <position position="1"/>
    </location>
</feature>
<feature type="non-terminal residue" evidence="1">
    <location>
        <position position="51"/>
    </location>
</feature>
<reference evidence="1" key="2">
    <citation type="submission" date="2023-04" db="EMBL/GenBank/DDBJ databases">
        <authorList>
            <person name="Bu L."/>
            <person name="Lu L."/>
            <person name="Laidemitt M.R."/>
            <person name="Zhang S.M."/>
            <person name="Mutuku M."/>
            <person name="Mkoji G."/>
            <person name="Steinauer M."/>
            <person name="Loker E.S."/>
        </authorList>
    </citation>
    <scope>NUCLEOTIDE SEQUENCE</scope>
    <source>
        <strain evidence="1">KasaAsao</strain>
        <tissue evidence="1">Whole Snail</tissue>
    </source>
</reference>
<evidence type="ECO:0000313" key="2">
    <source>
        <dbReference type="Proteomes" id="UP001233172"/>
    </source>
</evidence>
<organism evidence="1 2">
    <name type="scientific">Biomphalaria pfeifferi</name>
    <name type="common">Bloodfluke planorb</name>
    <name type="synonym">Freshwater snail</name>
    <dbReference type="NCBI Taxonomy" id="112525"/>
    <lineage>
        <taxon>Eukaryota</taxon>
        <taxon>Metazoa</taxon>
        <taxon>Spiralia</taxon>
        <taxon>Lophotrochozoa</taxon>
        <taxon>Mollusca</taxon>
        <taxon>Gastropoda</taxon>
        <taxon>Heterobranchia</taxon>
        <taxon>Euthyneura</taxon>
        <taxon>Panpulmonata</taxon>
        <taxon>Hygrophila</taxon>
        <taxon>Lymnaeoidea</taxon>
        <taxon>Planorbidae</taxon>
        <taxon>Biomphalaria</taxon>
    </lineage>
</organism>
<dbReference type="AlphaFoldDB" id="A0AAD8FIT8"/>
<protein>
    <submittedName>
        <fullName evidence="1">Multiple epidermal growth factor-like domains protein 11</fullName>
    </submittedName>
</protein>
<sequence>DLVHLTTRRINKIIANNKNKTCIELKHQDNITLQWNDSYVFTWLRIDFNNE</sequence>
<dbReference type="EMBL" id="JASAOG010000015">
    <property type="protein sequence ID" value="KAK0065001.1"/>
    <property type="molecule type" value="Genomic_DNA"/>
</dbReference>
<evidence type="ECO:0000313" key="1">
    <source>
        <dbReference type="EMBL" id="KAK0065001.1"/>
    </source>
</evidence>
<gene>
    <name evidence="1" type="ORF">Bpfe_005559</name>
</gene>
<name>A0AAD8FIT8_BIOPF</name>
<dbReference type="Proteomes" id="UP001233172">
    <property type="component" value="Unassembled WGS sequence"/>
</dbReference>
<accession>A0AAD8FIT8</accession>